<reference evidence="2" key="1">
    <citation type="submission" date="2021-01" db="EMBL/GenBank/DDBJ databases">
        <title>Whole genome shotgun sequence of Virgisporangium aliadipatigenens NBRC 105644.</title>
        <authorList>
            <person name="Komaki H."/>
            <person name="Tamura T."/>
        </authorList>
    </citation>
    <scope>NUCLEOTIDE SEQUENCE</scope>
    <source>
        <strain evidence="2">NBRC 105644</strain>
    </source>
</reference>
<accession>A0A8J4DTH7</accession>
<keyword evidence="3" id="KW-1185">Reference proteome</keyword>
<keyword evidence="1" id="KW-0472">Membrane</keyword>
<sequence length="100" mass="10418">MLTMSRSTGHDMASVSADREEPLWLRGSRLLAAGVVHGAACPLLVWAALLLWQEPRTPTGGLLMACVAIVVAAVCVVAALAQLVCGGRIAVGMVRAGLRR</sequence>
<dbReference type="EMBL" id="BOPF01000030">
    <property type="protein sequence ID" value="GIJ49779.1"/>
    <property type="molecule type" value="Genomic_DNA"/>
</dbReference>
<protein>
    <submittedName>
        <fullName evidence="2">Uncharacterized protein</fullName>
    </submittedName>
</protein>
<evidence type="ECO:0000256" key="1">
    <source>
        <dbReference type="SAM" id="Phobius"/>
    </source>
</evidence>
<comment type="caution">
    <text evidence="2">The sequence shown here is derived from an EMBL/GenBank/DDBJ whole genome shotgun (WGS) entry which is preliminary data.</text>
</comment>
<gene>
    <name evidence="2" type="ORF">Val02_66650</name>
</gene>
<keyword evidence="1" id="KW-0812">Transmembrane</keyword>
<feature type="transmembrane region" description="Helical" evidence="1">
    <location>
        <begin position="30"/>
        <end position="50"/>
    </location>
</feature>
<name>A0A8J4DTH7_9ACTN</name>
<proteinExistence type="predicted"/>
<organism evidence="2 3">
    <name type="scientific">Virgisporangium aliadipatigenens</name>
    <dbReference type="NCBI Taxonomy" id="741659"/>
    <lineage>
        <taxon>Bacteria</taxon>
        <taxon>Bacillati</taxon>
        <taxon>Actinomycetota</taxon>
        <taxon>Actinomycetes</taxon>
        <taxon>Micromonosporales</taxon>
        <taxon>Micromonosporaceae</taxon>
        <taxon>Virgisporangium</taxon>
    </lineage>
</organism>
<keyword evidence="1" id="KW-1133">Transmembrane helix</keyword>
<evidence type="ECO:0000313" key="2">
    <source>
        <dbReference type="EMBL" id="GIJ49779.1"/>
    </source>
</evidence>
<dbReference type="Proteomes" id="UP000619260">
    <property type="component" value="Unassembled WGS sequence"/>
</dbReference>
<feature type="transmembrane region" description="Helical" evidence="1">
    <location>
        <begin position="62"/>
        <end position="91"/>
    </location>
</feature>
<dbReference type="AlphaFoldDB" id="A0A8J4DTH7"/>
<evidence type="ECO:0000313" key="3">
    <source>
        <dbReference type="Proteomes" id="UP000619260"/>
    </source>
</evidence>